<comment type="caution">
    <text evidence="1">The sequence shown here is derived from an EMBL/GenBank/DDBJ whole genome shotgun (WGS) entry which is preliminary data.</text>
</comment>
<reference evidence="1" key="1">
    <citation type="submission" date="2021-07" db="EMBL/GenBank/DDBJ databases">
        <title>Draft genome sequence of carbapenem-resistant Aeromonas spp. in Japan.</title>
        <authorList>
            <person name="Maehana S."/>
            <person name="Suzuki M."/>
            <person name="Kitasato H."/>
        </authorList>
    </citation>
    <scope>NUCLEOTIDE SEQUENCE</scope>
    <source>
        <strain evidence="1">KAM351</strain>
    </source>
</reference>
<dbReference type="AlphaFoldDB" id="A0AA37FXG8"/>
<dbReference type="Proteomes" id="UP000886934">
    <property type="component" value="Unassembled WGS sequence"/>
</dbReference>
<accession>A0AA37FXG8</accession>
<organism evidence="1 2">
    <name type="scientific">Aeromonas caviae</name>
    <name type="common">Aeromonas punctata</name>
    <dbReference type="NCBI Taxonomy" id="648"/>
    <lineage>
        <taxon>Bacteria</taxon>
        <taxon>Pseudomonadati</taxon>
        <taxon>Pseudomonadota</taxon>
        <taxon>Gammaproteobacteria</taxon>
        <taxon>Aeromonadales</taxon>
        <taxon>Aeromonadaceae</taxon>
        <taxon>Aeromonas</taxon>
    </lineage>
</organism>
<sequence>MQTLARRFVARSHGHVDLLVGQLPALGPRIAQPRRQGQAVGMLKLLGRLDGAAGFPLAQPNFPVQPYPACHDVDVILVRVLVAHCHPRRIGLVKAHALHEVSRHGFPLLGAQALTGRQ</sequence>
<gene>
    <name evidence="1" type="ORF">KAM351_45140</name>
</gene>
<evidence type="ECO:0000313" key="1">
    <source>
        <dbReference type="EMBL" id="GJA65903.1"/>
    </source>
</evidence>
<protein>
    <submittedName>
        <fullName evidence="1">Uncharacterized protein</fullName>
    </submittedName>
</protein>
<proteinExistence type="predicted"/>
<evidence type="ECO:0000313" key="2">
    <source>
        <dbReference type="Proteomes" id="UP000886934"/>
    </source>
</evidence>
<name>A0AA37FXG8_AERCA</name>
<dbReference type="EMBL" id="BPNN01000146">
    <property type="protein sequence ID" value="GJA65903.1"/>
    <property type="molecule type" value="Genomic_DNA"/>
</dbReference>